<sequence>SERTGGSPVTISSNAPTVHIIATGGSIAGVGPDRMDYTRYPEIGDHLTIEQNLARVPEIGDNFNVIAEDMVSVGSTAIGPANWIALAERIHAIVRDEPDTAGIVITHGTATLEETAYFLHLTVKTDRPVVITGAMRPPTSISTDADLNLLDAVRIAATAESTGMGVLTVLNNEIHCAREVYKTNTLRVETFKPNELGFLGYADSDHRVVFYRRPVRRHTTDTPFAVDGRADLPRVDIVYAYAGADGMLIDAVRAHGSAGLVLAGFGAGTFPPAVIDAAERAVSDGMPVVLASRSSAGRVVMTPRKEEQGFIVSDNLMPQKARLLLMLGLTVTTDRAELQQMFYEF</sequence>
<feature type="domain" description="L-asparaginase N-terminal" evidence="6">
    <location>
        <begin position="18"/>
        <end position="214"/>
    </location>
</feature>
<dbReference type="NCBIfam" id="TIGR00520">
    <property type="entry name" value="asnASE_II"/>
    <property type="match status" value="1"/>
</dbReference>
<dbReference type="Gene3D" id="3.40.50.40">
    <property type="match status" value="1"/>
</dbReference>
<evidence type="ECO:0000259" key="7">
    <source>
        <dbReference type="Pfam" id="PF17763"/>
    </source>
</evidence>
<dbReference type="AlphaFoldDB" id="A0AA35RLR5"/>
<proteinExistence type="inferred from homology"/>
<dbReference type="GO" id="GO:0004067">
    <property type="term" value="F:asparaginase activity"/>
    <property type="evidence" value="ECO:0007669"/>
    <property type="project" value="UniProtKB-UniRule"/>
</dbReference>
<dbReference type="InterPro" id="IPR027473">
    <property type="entry name" value="L-asparaginase_C"/>
</dbReference>
<protein>
    <recommendedName>
        <fullName evidence="2">asparaginase</fullName>
        <ecNumber evidence="2">3.5.1.1</ecNumber>
    </recommendedName>
</protein>
<dbReference type="PIRSF" id="PIRSF001220">
    <property type="entry name" value="L-ASNase_gatD"/>
    <property type="match status" value="1"/>
</dbReference>
<keyword evidence="9" id="KW-1185">Reference proteome</keyword>
<evidence type="ECO:0000259" key="6">
    <source>
        <dbReference type="Pfam" id="PF00710"/>
    </source>
</evidence>
<dbReference type="Gene3D" id="3.40.50.1170">
    <property type="entry name" value="L-asparaginase, N-terminal domain"/>
    <property type="match status" value="1"/>
</dbReference>
<dbReference type="InterPro" id="IPR036152">
    <property type="entry name" value="Asp/glu_Ase-like_sf"/>
</dbReference>
<dbReference type="InterPro" id="IPR027474">
    <property type="entry name" value="L-asparaginase_N"/>
</dbReference>
<gene>
    <name evidence="8" type="ORF">GBAR_LOCUS8312</name>
</gene>
<feature type="domain" description="Asparaginase/glutaminase C-terminal" evidence="7">
    <location>
        <begin position="234"/>
        <end position="342"/>
    </location>
</feature>
<dbReference type="FunFam" id="3.40.50.1170:FF:000001">
    <property type="entry name" value="L-asparaginase 2"/>
    <property type="match status" value="1"/>
</dbReference>
<name>A0AA35RLR5_GEOBA</name>
<dbReference type="Pfam" id="PF17763">
    <property type="entry name" value="Asparaginase_C"/>
    <property type="match status" value="1"/>
</dbReference>
<organism evidence="8 9">
    <name type="scientific">Geodia barretti</name>
    <name type="common">Barrett's horny sponge</name>
    <dbReference type="NCBI Taxonomy" id="519541"/>
    <lineage>
        <taxon>Eukaryota</taxon>
        <taxon>Metazoa</taxon>
        <taxon>Porifera</taxon>
        <taxon>Demospongiae</taxon>
        <taxon>Heteroscleromorpha</taxon>
        <taxon>Tetractinellida</taxon>
        <taxon>Astrophorina</taxon>
        <taxon>Geodiidae</taxon>
        <taxon>Geodia</taxon>
    </lineage>
</organism>
<reference evidence="8" key="1">
    <citation type="submission" date="2023-03" db="EMBL/GenBank/DDBJ databases">
        <authorList>
            <person name="Steffen K."/>
            <person name="Cardenas P."/>
        </authorList>
    </citation>
    <scope>NUCLEOTIDE SEQUENCE</scope>
</reference>
<dbReference type="EC" id="3.5.1.1" evidence="2"/>
<dbReference type="Proteomes" id="UP001174909">
    <property type="component" value="Unassembled WGS sequence"/>
</dbReference>
<dbReference type="PANTHER" id="PTHR11707:SF28">
    <property type="entry name" value="60 KDA LYSOPHOSPHOLIPASE"/>
    <property type="match status" value="1"/>
</dbReference>
<evidence type="ECO:0000256" key="1">
    <source>
        <dbReference type="ARBA" id="ARBA00010518"/>
    </source>
</evidence>
<evidence type="ECO:0000256" key="2">
    <source>
        <dbReference type="ARBA" id="ARBA00012920"/>
    </source>
</evidence>
<dbReference type="InterPro" id="IPR006034">
    <property type="entry name" value="Asparaginase/glutaminase-like"/>
</dbReference>
<feature type="non-terminal residue" evidence="8">
    <location>
        <position position="1"/>
    </location>
</feature>
<evidence type="ECO:0000256" key="5">
    <source>
        <dbReference type="RuleBase" id="RU004456"/>
    </source>
</evidence>
<dbReference type="PRINTS" id="PR00139">
    <property type="entry name" value="ASNGLNASE"/>
</dbReference>
<dbReference type="SUPFAM" id="SSF53774">
    <property type="entry name" value="Glutaminase/Asparaginase"/>
    <property type="match status" value="1"/>
</dbReference>
<evidence type="ECO:0000313" key="8">
    <source>
        <dbReference type="EMBL" id="CAI8013038.1"/>
    </source>
</evidence>
<comment type="similarity">
    <text evidence="1 5">Belongs to the asparaginase 1 family.</text>
</comment>
<dbReference type="InterPro" id="IPR040919">
    <property type="entry name" value="Asparaginase_C"/>
</dbReference>
<dbReference type="GO" id="GO:0006530">
    <property type="term" value="P:L-asparagine catabolic process"/>
    <property type="evidence" value="ECO:0007669"/>
    <property type="project" value="UniProtKB-ARBA"/>
</dbReference>
<dbReference type="Pfam" id="PF00710">
    <property type="entry name" value="Asparaginase"/>
    <property type="match status" value="1"/>
</dbReference>
<dbReference type="PIRSF" id="PIRSF500176">
    <property type="entry name" value="L_ASNase"/>
    <property type="match status" value="1"/>
</dbReference>
<dbReference type="PANTHER" id="PTHR11707">
    <property type="entry name" value="L-ASPARAGINASE"/>
    <property type="match status" value="1"/>
</dbReference>
<evidence type="ECO:0000256" key="4">
    <source>
        <dbReference type="ARBA" id="ARBA00049366"/>
    </source>
</evidence>
<keyword evidence="3" id="KW-0378">Hydrolase</keyword>
<dbReference type="InterPro" id="IPR004550">
    <property type="entry name" value="AsnASE_II"/>
</dbReference>
<evidence type="ECO:0000313" key="9">
    <source>
        <dbReference type="Proteomes" id="UP001174909"/>
    </source>
</evidence>
<dbReference type="SMART" id="SM00870">
    <property type="entry name" value="Asparaginase"/>
    <property type="match status" value="1"/>
</dbReference>
<dbReference type="PROSITE" id="PS51732">
    <property type="entry name" value="ASN_GLN_ASE_3"/>
    <property type="match status" value="1"/>
</dbReference>
<comment type="catalytic activity">
    <reaction evidence="4">
        <text>L-asparagine + H2O = L-aspartate + NH4(+)</text>
        <dbReference type="Rhea" id="RHEA:21016"/>
        <dbReference type="ChEBI" id="CHEBI:15377"/>
        <dbReference type="ChEBI" id="CHEBI:28938"/>
        <dbReference type="ChEBI" id="CHEBI:29991"/>
        <dbReference type="ChEBI" id="CHEBI:58048"/>
        <dbReference type="EC" id="3.5.1.1"/>
    </reaction>
</comment>
<accession>A0AA35RLR5</accession>
<dbReference type="CDD" id="cd08964">
    <property type="entry name" value="L-asparaginase_II"/>
    <property type="match status" value="1"/>
</dbReference>
<dbReference type="EMBL" id="CASHTH010001234">
    <property type="protein sequence ID" value="CAI8013038.1"/>
    <property type="molecule type" value="Genomic_DNA"/>
</dbReference>
<evidence type="ECO:0000256" key="3">
    <source>
        <dbReference type="ARBA" id="ARBA00022801"/>
    </source>
</evidence>
<dbReference type="InterPro" id="IPR037152">
    <property type="entry name" value="L-asparaginase_N_sf"/>
</dbReference>
<comment type="caution">
    <text evidence="8">The sequence shown here is derived from an EMBL/GenBank/DDBJ whole genome shotgun (WGS) entry which is preliminary data.</text>
</comment>